<reference evidence="2 3" key="1">
    <citation type="submission" date="2019-01" db="EMBL/GenBank/DDBJ databases">
        <title>Sinorhodobacter populi sp. nov. isolated from the symptomatic bark tissue of Populus euramericana canker.</title>
        <authorList>
            <person name="Xu G."/>
        </authorList>
    </citation>
    <scope>NUCLEOTIDE SEQUENCE [LARGE SCALE GENOMIC DNA]</scope>
    <source>
        <strain evidence="2 3">D19-10-3-21</strain>
    </source>
</reference>
<dbReference type="OrthoDB" id="7870157at2"/>
<dbReference type="InterPro" id="IPR008407">
    <property type="entry name" value="Brnchd-chn_aa_trnsp_AzlD"/>
</dbReference>
<gene>
    <name evidence="2" type="ORF">D2T31_02710</name>
</gene>
<dbReference type="Pfam" id="PF05437">
    <property type="entry name" value="AzlD"/>
    <property type="match status" value="1"/>
</dbReference>
<dbReference type="Proteomes" id="UP000285295">
    <property type="component" value="Unassembled WGS sequence"/>
</dbReference>
<evidence type="ECO:0000313" key="2">
    <source>
        <dbReference type="EMBL" id="RWR31895.1"/>
    </source>
</evidence>
<comment type="caution">
    <text evidence="2">The sequence shown here is derived from an EMBL/GenBank/DDBJ whole genome shotgun (WGS) entry which is preliminary data.</text>
</comment>
<evidence type="ECO:0000256" key="1">
    <source>
        <dbReference type="SAM" id="Phobius"/>
    </source>
</evidence>
<protein>
    <submittedName>
        <fullName evidence="2">AzlD domain-containing protein</fullName>
    </submittedName>
</protein>
<feature type="transmembrane region" description="Helical" evidence="1">
    <location>
        <begin position="64"/>
        <end position="93"/>
    </location>
</feature>
<reference evidence="2 3" key="2">
    <citation type="submission" date="2019-01" db="EMBL/GenBank/DDBJ databases">
        <authorList>
            <person name="Li Y."/>
        </authorList>
    </citation>
    <scope>NUCLEOTIDE SEQUENCE [LARGE SCALE GENOMIC DNA]</scope>
    <source>
        <strain evidence="2 3">D19-10-3-21</strain>
    </source>
</reference>
<keyword evidence="1" id="KW-0472">Membrane</keyword>
<proteinExistence type="predicted"/>
<dbReference type="AlphaFoldDB" id="A0A443KGL7"/>
<organism evidence="2 3">
    <name type="scientific">Paenirhodobacter populi</name>
    <dbReference type="NCBI Taxonomy" id="2306993"/>
    <lineage>
        <taxon>Bacteria</taxon>
        <taxon>Pseudomonadati</taxon>
        <taxon>Pseudomonadota</taxon>
        <taxon>Alphaproteobacteria</taxon>
        <taxon>Rhodobacterales</taxon>
        <taxon>Rhodobacter group</taxon>
        <taxon>Paenirhodobacter</taxon>
    </lineage>
</organism>
<accession>A0A443KGL7</accession>
<sequence>MDEHLVVIAGLALGTFAIRFGGYLLGARIPSSGPWARALQALPGCLIAALLAVILVQAGPAEWVAAAVSLAVAIASRNLPLTMLAGVGAVWLLRGLV</sequence>
<keyword evidence="1" id="KW-1133">Transmembrane helix</keyword>
<name>A0A443KGL7_9RHOB</name>
<dbReference type="RefSeq" id="WP_128235909.1">
    <property type="nucleotide sequence ID" value="NZ_SAUX01000002.1"/>
</dbReference>
<evidence type="ECO:0000313" key="3">
    <source>
        <dbReference type="Proteomes" id="UP000285295"/>
    </source>
</evidence>
<dbReference type="EMBL" id="SAUX01000002">
    <property type="protein sequence ID" value="RWR31895.1"/>
    <property type="molecule type" value="Genomic_DNA"/>
</dbReference>
<feature type="transmembrane region" description="Helical" evidence="1">
    <location>
        <begin position="6"/>
        <end position="26"/>
    </location>
</feature>
<feature type="transmembrane region" description="Helical" evidence="1">
    <location>
        <begin position="38"/>
        <end position="58"/>
    </location>
</feature>
<keyword evidence="1" id="KW-0812">Transmembrane</keyword>